<dbReference type="Proteomes" id="UP000295453">
    <property type="component" value="Unassembled WGS sequence"/>
</dbReference>
<gene>
    <name evidence="2" type="ORF">EPD65_06195</name>
</gene>
<name>A0A4R1CGP9_9ACTN</name>
<accession>A0A4R1CGP9</accession>
<dbReference type="RefSeq" id="WP_131582290.1">
    <property type="nucleotide sequence ID" value="NZ_SJZJ01000007.1"/>
</dbReference>
<comment type="caution">
    <text evidence="2">The sequence shown here is derived from an EMBL/GenBank/DDBJ whole genome shotgun (WGS) entry which is preliminary data.</text>
</comment>
<feature type="region of interest" description="Disordered" evidence="1">
    <location>
        <begin position="1"/>
        <end position="20"/>
    </location>
</feature>
<reference evidence="2 3" key="1">
    <citation type="submission" date="2019-03" db="EMBL/GenBank/DDBJ databases">
        <authorList>
            <person name="Kim M.K.M."/>
        </authorList>
    </citation>
    <scope>NUCLEOTIDE SEQUENCE [LARGE SCALE GENOMIC DNA]</scope>
    <source>
        <strain evidence="2 3">18JY15-6</strain>
    </source>
</reference>
<organism evidence="2 3">
    <name type="scientific">Nocardioides jejuensis</name>
    <dbReference type="NCBI Taxonomy" id="2502782"/>
    <lineage>
        <taxon>Bacteria</taxon>
        <taxon>Bacillati</taxon>
        <taxon>Actinomycetota</taxon>
        <taxon>Actinomycetes</taxon>
        <taxon>Propionibacteriales</taxon>
        <taxon>Nocardioidaceae</taxon>
        <taxon>Nocardioides</taxon>
    </lineage>
</organism>
<dbReference type="OrthoDB" id="3789000at2"/>
<sequence length="69" mass="7187">MSAAASLAHQLGAKPPAGLTLTEDETQQLADLIKTARATQGAELEASLLKALEIVPRPLRGTVRKVVGL</sequence>
<protein>
    <submittedName>
        <fullName evidence="2">Uncharacterized protein</fullName>
    </submittedName>
</protein>
<keyword evidence="3" id="KW-1185">Reference proteome</keyword>
<evidence type="ECO:0000313" key="3">
    <source>
        <dbReference type="Proteomes" id="UP000295453"/>
    </source>
</evidence>
<proteinExistence type="predicted"/>
<dbReference type="AlphaFoldDB" id="A0A4R1CGP9"/>
<evidence type="ECO:0000256" key="1">
    <source>
        <dbReference type="SAM" id="MobiDB-lite"/>
    </source>
</evidence>
<evidence type="ECO:0000313" key="2">
    <source>
        <dbReference type="EMBL" id="TCJ29887.1"/>
    </source>
</evidence>
<dbReference type="EMBL" id="SJZJ01000007">
    <property type="protein sequence ID" value="TCJ29887.1"/>
    <property type="molecule type" value="Genomic_DNA"/>
</dbReference>